<keyword evidence="2" id="KW-1185">Reference proteome</keyword>
<accession>A0A8K0W605</accession>
<protein>
    <submittedName>
        <fullName evidence="1">Uncharacterized protein</fullName>
    </submittedName>
</protein>
<comment type="caution">
    <text evidence="1">The sequence shown here is derived from an EMBL/GenBank/DDBJ whole genome shotgun (WGS) entry which is preliminary data.</text>
</comment>
<sequence>MSATPPIPAPYDAAPKVTQFLFRRFHKSIGEWPWELVEAFEPNHWGQNLLTDFTRLLKVDLPSTPGVGLQDVLTFMFDKSEFHPMVRYRCSLSRIVIAQAAEWLQDKRLAGEELPQSKNLGSEEVRSLSVKIEPEDDSGDEVGRRITRSQTYQRKRTREIINLSDDEEEEGAKNGDEIQVNSSTHIAKKRLMVYFSFKSPRGQEQLKAVEDCITVPGQQSQTSISGNNELADIESSAPVRNNPSVGGSHFLDVTFKSLEDAQAAYAAFTKDQMDKSKATIHRSRTDIETTRQKRKELLESTRVNKAAKEKATSDASAAQKALHRATALCAAEDEVLEQVRRISASHPSVISDDALLSIVSSNSRNSEAQLQKQAAAADLDARKKCLADICNKLQMAEAQAAPLLSKIYDLCETEESEKKNQRTLTILNRLIQMGPKLVDFLEEVLGDKDINEWTEEKLRQVQEANVF</sequence>
<dbReference type="OrthoDB" id="5081234at2759"/>
<gene>
    <name evidence="1" type="ORF">BKA59DRAFT_407433</name>
</gene>
<dbReference type="AlphaFoldDB" id="A0A8K0W605"/>
<dbReference type="EMBL" id="JAGPXF010000008">
    <property type="protein sequence ID" value="KAH7233594.1"/>
    <property type="molecule type" value="Genomic_DNA"/>
</dbReference>
<reference evidence="1" key="1">
    <citation type="journal article" date="2021" name="Nat. Commun.">
        <title>Genetic determinants of endophytism in the Arabidopsis root mycobiome.</title>
        <authorList>
            <person name="Mesny F."/>
            <person name="Miyauchi S."/>
            <person name="Thiergart T."/>
            <person name="Pickel B."/>
            <person name="Atanasova L."/>
            <person name="Karlsson M."/>
            <person name="Huettel B."/>
            <person name="Barry K.W."/>
            <person name="Haridas S."/>
            <person name="Chen C."/>
            <person name="Bauer D."/>
            <person name="Andreopoulos W."/>
            <person name="Pangilinan J."/>
            <person name="LaButti K."/>
            <person name="Riley R."/>
            <person name="Lipzen A."/>
            <person name="Clum A."/>
            <person name="Drula E."/>
            <person name="Henrissat B."/>
            <person name="Kohler A."/>
            <person name="Grigoriev I.V."/>
            <person name="Martin F.M."/>
            <person name="Hacquard S."/>
        </authorList>
    </citation>
    <scope>NUCLEOTIDE SEQUENCE</scope>
    <source>
        <strain evidence="1">MPI-SDFR-AT-0068</strain>
    </source>
</reference>
<organism evidence="1 2">
    <name type="scientific">Fusarium tricinctum</name>
    <dbReference type="NCBI Taxonomy" id="61284"/>
    <lineage>
        <taxon>Eukaryota</taxon>
        <taxon>Fungi</taxon>
        <taxon>Dikarya</taxon>
        <taxon>Ascomycota</taxon>
        <taxon>Pezizomycotina</taxon>
        <taxon>Sordariomycetes</taxon>
        <taxon>Hypocreomycetidae</taxon>
        <taxon>Hypocreales</taxon>
        <taxon>Nectriaceae</taxon>
        <taxon>Fusarium</taxon>
        <taxon>Fusarium tricinctum species complex</taxon>
    </lineage>
</organism>
<evidence type="ECO:0000313" key="1">
    <source>
        <dbReference type="EMBL" id="KAH7233594.1"/>
    </source>
</evidence>
<evidence type="ECO:0000313" key="2">
    <source>
        <dbReference type="Proteomes" id="UP000813427"/>
    </source>
</evidence>
<dbReference type="Proteomes" id="UP000813427">
    <property type="component" value="Unassembled WGS sequence"/>
</dbReference>
<name>A0A8K0W605_9HYPO</name>
<proteinExistence type="predicted"/>